<keyword evidence="3" id="KW-1185">Reference proteome</keyword>
<reference evidence="2 3" key="1">
    <citation type="submission" date="2023-12" db="EMBL/GenBank/DDBJ databases">
        <title>Genome sequencing and assembly of bacterial species from a model synthetic community.</title>
        <authorList>
            <person name="Hogle S.L."/>
        </authorList>
    </citation>
    <scope>NUCLEOTIDE SEQUENCE [LARGE SCALE GENOMIC DNA]</scope>
    <source>
        <strain evidence="2 3">HAMBI 2494</strain>
    </source>
</reference>
<feature type="chain" id="PRO_5045702443" evidence="1">
    <location>
        <begin position="23"/>
        <end position="130"/>
    </location>
</feature>
<organism evidence="2 3">
    <name type="scientific">Paraburkholderia kururiensis</name>
    <dbReference type="NCBI Taxonomy" id="984307"/>
    <lineage>
        <taxon>Bacteria</taxon>
        <taxon>Pseudomonadati</taxon>
        <taxon>Pseudomonadota</taxon>
        <taxon>Betaproteobacteria</taxon>
        <taxon>Burkholderiales</taxon>
        <taxon>Burkholderiaceae</taxon>
        <taxon>Paraburkholderia</taxon>
    </lineage>
</organism>
<evidence type="ECO:0000313" key="3">
    <source>
        <dbReference type="Proteomes" id="UP001325479"/>
    </source>
</evidence>
<keyword evidence="1" id="KW-0732">Signal</keyword>
<proteinExistence type="predicted"/>
<name>A0ABZ0WHU9_9BURK</name>
<gene>
    <name evidence="2" type="ORF">U0042_22960</name>
</gene>
<protein>
    <submittedName>
        <fullName evidence="2">Uncharacterized protein</fullName>
    </submittedName>
</protein>
<dbReference type="EMBL" id="CP139965">
    <property type="protein sequence ID" value="WQD76911.1"/>
    <property type="molecule type" value="Genomic_DNA"/>
</dbReference>
<dbReference type="RefSeq" id="WP_114808987.1">
    <property type="nucleotide sequence ID" value="NZ_CP139965.1"/>
</dbReference>
<evidence type="ECO:0000256" key="1">
    <source>
        <dbReference type="SAM" id="SignalP"/>
    </source>
</evidence>
<sequence>MLLPLPAVTVRALSLESHTALAAVIAGHATAPVVTRLLKTLYLTWFLQQGMGELPDMDTFRTAEAALALCSRCVREGREWRLAEAGRVALCRILALNDHLLASAPAYCHAEATRRLRMLATSRASSSDLR</sequence>
<feature type="signal peptide" evidence="1">
    <location>
        <begin position="1"/>
        <end position="22"/>
    </location>
</feature>
<evidence type="ECO:0000313" key="2">
    <source>
        <dbReference type="EMBL" id="WQD76911.1"/>
    </source>
</evidence>
<accession>A0ABZ0WHU9</accession>
<dbReference type="Proteomes" id="UP001325479">
    <property type="component" value="Chromosome"/>
</dbReference>